<evidence type="ECO:0000256" key="2">
    <source>
        <dbReference type="ARBA" id="ARBA00023445"/>
    </source>
</evidence>
<dbReference type="Gene3D" id="3.40.50.720">
    <property type="entry name" value="NAD(P)-binding Rossmann-like Domain"/>
    <property type="match status" value="1"/>
</dbReference>
<comment type="similarity">
    <text evidence="2">Belongs to the NAD(P)-dependent epimerase/dehydratase family. Dihydroflavonol-4-reductase subfamily.</text>
</comment>
<dbReference type="InterPro" id="IPR001509">
    <property type="entry name" value="Epimerase_deHydtase"/>
</dbReference>
<evidence type="ECO:0000313" key="5">
    <source>
        <dbReference type="Proteomes" id="UP001498398"/>
    </source>
</evidence>
<proteinExistence type="inferred from homology"/>
<dbReference type="InterPro" id="IPR036291">
    <property type="entry name" value="NAD(P)-bd_dom_sf"/>
</dbReference>
<dbReference type="Pfam" id="PF01370">
    <property type="entry name" value="Epimerase"/>
    <property type="match status" value="1"/>
</dbReference>
<dbReference type="PANTHER" id="PTHR10366:SF564">
    <property type="entry name" value="STEROL-4-ALPHA-CARBOXYLATE 3-DEHYDROGENASE, DECARBOXYLATING"/>
    <property type="match status" value="1"/>
</dbReference>
<reference evidence="4 5" key="1">
    <citation type="submission" date="2024-01" db="EMBL/GenBank/DDBJ databases">
        <title>A draft genome for the cacao thread blight pathogen Marasmiellus scandens.</title>
        <authorList>
            <person name="Baruah I.K."/>
            <person name="Leung J."/>
            <person name="Bukari Y."/>
            <person name="Amoako-Attah I."/>
            <person name="Meinhardt L.W."/>
            <person name="Bailey B.A."/>
            <person name="Cohen S.P."/>
        </authorList>
    </citation>
    <scope>NUCLEOTIDE SEQUENCE [LARGE SCALE GENOMIC DNA]</scope>
    <source>
        <strain evidence="4 5">GH-19</strain>
    </source>
</reference>
<organism evidence="4 5">
    <name type="scientific">Marasmiellus scandens</name>
    <dbReference type="NCBI Taxonomy" id="2682957"/>
    <lineage>
        <taxon>Eukaryota</taxon>
        <taxon>Fungi</taxon>
        <taxon>Dikarya</taxon>
        <taxon>Basidiomycota</taxon>
        <taxon>Agaricomycotina</taxon>
        <taxon>Agaricomycetes</taxon>
        <taxon>Agaricomycetidae</taxon>
        <taxon>Agaricales</taxon>
        <taxon>Marasmiineae</taxon>
        <taxon>Omphalotaceae</taxon>
        <taxon>Marasmiellus</taxon>
    </lineage>
</organism>
<keyword evidence="5" id="KW-1185">Reference proteome</keyword>
<dbReference type="Proteomes" id="UP001498398">
    <property type="component" value="Unassembled WGS sequence"/>
</dbReference>
<dbReference type="SUPFAM" id="SSF51735">
    <property type="entry name" value="NAD(P)-binding Rossmann-fold domains"/>
    <property type="match status" value="1"/>
</dbReference>
<dbReference type="PROSITE" id="PS00092">
    <property type="entry name" value="N6_MTASE"/>
    <property type="match status" value="1"/>
</dbReference>
<keyword evidence="1" id="KW-0560">Oxidoreductase</keyword>
<sequence>MPTVPAGSKVLVTGASGFIAVQLVKALLEKGYIVRGTVRSEGKGKYLKDLFKEHGDKFETIVVADMSADGAFDETVKGVDAVEHTASPFHFKADDPQELIGPAVKGTTGILESILKNGQNVKRVVITSSTAAVLRVVTSPTVFSEKDWNDQAIQEVEEKGRAVLNAVKYRASKTLAEKAAWDFYNKHKSTISWDLVVINPPYVFGPSIQDVPSPSALGTSAADWYENVVTGTRDPEAGAGGNKAGSEWVDVRDLAEAHIRALQREEAAGERIIISAGPFKYQEWMDVANSLNPSPIPSHPNLNKGNPGSATKVYMTRYDASKSGRVLGMVSGPEGASLGLTGDRIRYRTMEECARDTLADFESKGW</sequence>
<gene>
    <name evidence="4" type="ORF">VKT23_000146</name>
</gene>
<dbReference type="InterPro" id="IPR050425">
    <property type="entry name" value="NAD(P)_dehydrat-like"/>
</dbReference>
<comment type="caution">
    <text evidence="4">The sequence shown here is derived from an EMBL/GenBank/DDBJ whole genome shotgun (WGS) entry which is preliminary data.</text>
</comment>
<evidence type="ECO:0000259" key="3">
    <source>
        <dbReference type="Pfam" id="PF01370"/>
    </source>
</evidence>
<dbReference type="CDD" id="cd05227">
    <property type="entry name" value="AR_SDR_e"/>
    <property type="match status" value="1"/>
</dbReference>
<name>A0ABR1K395_9AGAR</name>
<evidence type="ECO:0000313" key="4">
    <source>
        <dbReference type="EMBL" id="KAK7472035.1"/>
    </source>
</evidence>
<accession>A0ABR1K395</accession>
<dbReference type="PANTHER" id="PTHR10366">
    <property type="entry name" value="NAD DEPENDENT EPIMERASE/DEHYDRATASE"/>
    <property type="match status" value="1"/>
</dbReference>
<feature type="domain" description="NAD-dependent epimerase/dehydratase" evidence="3">
    <location>
        <begin position="10"/>
        <end position="271"/>
    </location>
</feature>
<evidence type="ECO:0000256" key="1">
    <source>
        <dbReference type="ARBA" id="ARBA00023002"/>
    </source>
</evidence>
<dbReference type="EMBL" id="JBANRG010000001">
    <property type="protein sequence ID" value="KAK7472035.1"/>
    <property type="molecule type" value="Genomic_DNA"/>
</dbReference>
<dbReference type="InterPro" id="IPR002052">
    <property type="entry name" value="DNA_methylase_N6_adenine_CS"/>
</dbReference>
<protein>
    <recommendedName>
        <fullName evidence="3">NAD-dependent epimerase/dehydratase domain-containing protein</fullName>
    </recommendedName>
</protein>